<evidence type="ECO:0000313" key="1">
    <source>
        <dbReference type="EMBL" id="MBA8931422.1"/>
    </source>
</evidence>
<dbReference type="Proteomes" id="UP000517916">
    <property type="component" value="Unassembled WGS sequence"/>
</dbReference>
<evidence type="ECO:0000313" key="2">
    <source>
        <dbReference type="Proteomes" id="UP000517916"/>
    </source>
</evidence>
<organism evidence="1 2">
    <name type="scientific">Kutzneria viridogrisea</name>
    <dbReference type="NCBI Taxonomy" id="47990"/>
    <lineage>
        <taxon>Bacteria</taxon>
        <taxon>Bacillati</taxon>
        <taxon>Actinomycetota</taxon>
        <taxon>Actinomycetes</taxon>
        <taxon>Pseudonocardiales</taxon>
        <taxon>Pseudonocardiaceae</taxon>
        <taxon>Kutzneria</taxon>
    </lineage>
</organism>
<dbReference type="EMBL" id="JACJID010000009">
    <property type="protein sequence ID" value="MBA8931422.1"/>
    <property type="molecule type" value="Genomic_DNA"/>
</dbReference>
<accession>A0ABR6BX08</accession>
<reference evidence="1 2" key="1">
    <citation type="submission" date="2020-08" db="EMBL/GenBank/DDBJ databases">
        <title>Genomic Encyclopedia of Archaeal and Bacterial Type Strains, Phase II (KMG-II): from individual species to whole genera.</title>
        <authorList>
            <person name="Goeker M."/>
        </authorList>
    </citation>
    <scope>NUCLEOTIDE SEQUENCE [LARGE SCALE GENOMIC DNA]</scope>
    <source>
        <strain evidence="1 2">DSM 43850</strain>
    </source>
</reference>
<gene>
    <name evidence="1" type="ORF">BC739_008674</name>
</gene>
<proteinExistence type="predicted"/>
<comment type="caution">
    <text evidence="1">The sequence shown here is derived from an EMBL/GenBank/DDBJ whole genome shotgun (WGS) entry which is preliminary data.</text>
</comment>
<sequence>MPRSATASLAALNGVSRLSELTRTPADQTVGRVLPVLDGLADLLPWGGLRRGSTVVVRGSTTLLLALLAAATVNGSWAAVVGVPDLGLLAAAELGVVVHRLALVPQPGEQLLAVTGALLDGFDLVAVRQAGELREADARRLSARARNRGAVLVPFGQWPGADLELDCTGRWSGLGEGHGYLRQREVVVRSRGRGAAARGNQVRLVLPGQDGIALPVPTQAELRRVLP</sequence>
<name>A0ABR6BX08_9PSEU</name>
<protein>
    <submittedName>
        <fullName evidence="1">Uncharacterized protein</fullName>
    </submittedName>
</protein>
<keyword evidence="2" id="KW-1185">Reference proteome</keyword>